<keyword evidence="3" id="KW-1185">Reference proteome</keyword>
<proteinExistence type="predicted"/>
<comment type="caution">
    <text evidence="2">The sequence shown here is derived from an EMBL/GenBank/DDBJ whole genome shotgun (WGS) entry which is preliminary data.</text>
</comment>
<name>A0ABR0P436_GOSAR</name>
<evidence type="ECO:0000256" key="1">
    <source>
        <dbReference type="SAM" id="Coils"/>
    </source>
</evidence>
<keyword evidence="1" id="KW-0175">Coiled coil</keyword>
<sequence length="493" mass="57961">MYQDLQSRFLLIHHFNKEPFPSLYRIGVCCLFKLRRTGAYFRLSSRAKGKICKARVAELVHMTLDDGSYLKGNWDKRIELLDKVIKKLKDPQFLLERLTLLQQSSNTALSQYSVNEIHKAHLNSNQLDQNEVLHLDSNQSSRKEVLFLDDHIFFQILALDRLIWVLYRHLKGNFLNHAKDLFASIRRYEESYRSRKEELEQEIPIIFLFPLCIFFLDQEFLKQAVQSMKYRADPLLNLKKMMELITTIVAVVNLESYDQVGGYFVVNLCTFERKARQLILGLPPAPLHSQAIICQEGQPDEMSLIINLLAERVENLKLPSQEMSYPLLIEQDLDFDIPMEDFMDDTCIIHSYKVFKRNGDVLNEIFENYPNIADNFRITHPDSQSFFMNSLAELYQKIKSEEEMLQQNDITNMLSMIQDEELQDIADMESKLQDLELSGLQLSGLKERLKEVRESKRLLQQINGRKAIENKARREREEAEQQLLAKLQKKRRF</sequence>
<evidence type="ECO:0000313" key="2">
    <source>
        <dbReference type="EMBL" id="KAK5813119.1"/>
    </source>
</evidence>
<accession>A0ABR0P436</accession>
<feature type="coiled-coil region" evidence="1">
    <location>
        <begin position="388"/>
        <end position="489"/>
    </location>
</feature>
<organism evidence="2 3">
    <name type="scientific">Gossypium arboreum</name>
    <name type="common">Tree cotton</name>
    <name type="synonym">Gossypium nanking</name>
    <dbReference type="NCBI Taxonomy" id="29729"/>
    <lineage>
        <taxon>Eukaryota</taxon>
        <taxon>Viridiplantae</taxon>
        <taxon>Streptophyta</taxon>
        <taxon>Embryophyta</taxon>
        <taxon>Tracheophyta</taxon>
        <taxon>Spermatophyta</taxon>
        <taxon>Magnoliopsida</taxon>
        <taxon>eudicotyledons</taxon>
        <taxon>Gunneridae</taxon>
        <taxon>Pentapetalae</taxon>
        <taxon>rosids</taxon>
        <taxon>malvids</taxon>
        <taxon>Malvales</taxon>
        <taxon>Malvaceae</taxon>
        <taxon>Malvoideae</taxon>
        <taxon>Gossypium</taxon>
    </lineage>
</organism>
<reference evidence="2 3" key="1">
    <citation type="submission" date="2023-03" db="EMBL/GenBank/DDBJ databases">
        <title>WGS of Gossypium arboreum.</title>
        <authorList>
            <person name="Yu D."/>
        </authorList>
    </citation>
    <scope>NUCLEOTIDE SEQUENCE [LARGE SCALE GENOMIC DNA]</scope>
    <source>
        <tissue evidence="2">Leaf</tissue>
    </source>
</reference>
<dbReference type="EMBL" id="JARKNE010000008">
    <property type="protein sequence ID" value="KAK5813119.1"/>
    <property type="molecule type" value="Genomic_DNA"/>
</dbReference>
<evidence type="ECO:0000313" key="3">
    <source>
        <dbReference type="Proteomes" id="UP001358586"/>
    </source>
</evidence>
<gene>
    <name evidence="2" type="ORF">PVK06_028565</name>
</gene>
<protein>
    <submittedName>
        <fullName evidence="2">Uncharacterized protein</fullName>
    </submittedName>
</protein>
<dbReference type="Proteomes" id="UP001358586">
    <property type="component" value="Chromosome 8"/>
</dbReference>